<reference evidence="5 6" key="1">
    <citation type="journal article" date="2014" name="PLoS Genet.">
        <title>Phylogenetically driven sequencing of extremely halophilic archaea reveals strategies for static and dynamic osmo-response.</title>
        <authorList>
            <person name="Becker E.A."/>
            <person name="Seitzer P.M."/>
            <person name="Tritt A."/>
            <person name="Larsen D."/>
            <person name="Krusor M."/>
            <person name="Yao A.I."/>
            <person name="Wu D."/>
            <person name="Madern D."/>
            <person name="Eisen J.A."/>
            <person name="Darling A.E."/>
            <person name="Facciotti M.T."/>
        </authorList>
    </citation>
    <scope>NUCLEOTIDE SEQUENCE [LARGE SCALE GENOMIC DNA]</scope>
    <source>
        <strain evidence="5 6">DSM 19288</strain>
    </source>
</reference>
<dbReference type="Gene3D" id="3.40.50.2300">
    <property type="match status" value="1"/>
</dbReference>
<keyword evidence="2" id="KW-0378">Hydrolase</keyword>
<proteinExistence type="inferred from homology"/>
<evidence type="ECO:0000256" key="3">
    <source>
        <dbReference type="ARBA" id="ARBA00022912"/>
    </source>
</evidence>
<dbReference type="InterPro" id="IPR017867">
    <property type="entry name" value="Tyr_phospatase_low_mol_wt"/>
</dbReference>
<dbReference type="STRING" id="1227465.C463_14670"/>
<dbReference type="OrthoDB" id="295776at2157"/>
<gene>
    <name evidence="5" type="ORF">C463_14670</name>
</gene>
<keyword evidence="3" id="KW-0904">Protein phosphatase</keyword>
<dbReference type="InterPro" id="IPR036196">
    <property type="entry name" value="Ptyr_pPase_sf"/>
</dbReference>
<dbReference type="GO" id="GO:0004725">
    <property type="term" value="F:protein tyrosine phosphatase activity"/>
    <property type="evidence" value="ECO:0007669"/>
    <property type="project" value="InterPro"/>
</dbReference>
<dbReference type="Proteomes" id="UP000011586">
    <property type="component" value="Unassembled WGS sequence"/>
</dbReference>
<evidence type="ECO:0000256" key="2">
    <source>
        <dbReference type="ARBA" id="ARBA00022801"/>
    </source>
</evidence>
<protein>
    <submittedName>
        <fullName evidence="5">Low molecular weight protein-tyrosine-phosphatase</fullName>
    </submittedName>
</protein>
<dbReference type="InterPro" id="IPR050438">
    <property type="entry name" value="LMW_PTPase"/>
</dbReference>
<dbReference type="Pfam" id="PF01451">
    <property type="entry name" value="LMWPc"/>
    <property type="match status" value="1"/>
</dbReference>
<comment type="caution">
    <text evidence="5">The sequence shown here is derived from an EMBL/GenBank/DDBJ whole genome shotgun (WGS) entry which is preliminary data.</text>
</comment>
<dbReference type="SMART" id="SM00226">
    <property type="entry name" value="LMWPc"/>
    <property type="match status" value="1"/>
</dbReference>
<name>M0E0V5_9EURY</name>
<dbReference type="InterPro" id="IPR023485">
    <property type="entry name" value="Ptyr_pPase"/>
</dbReference>
<keyword evidence="6" id="KW-1185">Reference proteome</keyword>
<organism evidence="5 6">
    <name type="scientific">Halorubrum californiense DSM 19288</name>
    <dbReference type="NCBI Taxonomy" id="1227465"/>
    <lineage>
        <taxon>Archaea</taxon>
        <taxon>Methanobacteriati</taxon>
        <taxon>Methanobacteriota</taxon>
        <taxon>Stenosarchaea group</taxon>
        <taxon>Halobacteria</taxon>
        <taxon>Halobacteriales</taxon>
        <taxon>Haloferacaceae</taxon>
        <taxon>Halorubrum</taxon>
    </lineage>
</organism>
<sequence>MTLADSIRGRSKNELKRILANGIQHIDDLGDGHLLSIRWDERTFDREEFNILFLCYGNICRSPFAERYAKQQLSNSVTVRSSGFYTEVDRPSPPAAVKAASEFGVNLGNHRSSVVDSPQIQSADLVVVMDYENVVDLLRERPRSLSDVTLLGSVPESQSTVIRDPYGGSVTQFRETYQEITKATDALIRALF</sequence>
<evidence type="ECO:0000313" key="5">
    <source>
        <dbReference type="EMBL" id="ELZ40562.1"/>
    </source>
</evidence>
<dbReference type="RefSeq" id="WP_008445063.1">
    <property type="nucleotide sequence ID" value="NZ_AOJK01000069.1"/>
</dbReference>
<dbReference type="PRINTS" id="PR00719">
    <property type="entry name" value="LMWPTPASE"/>
</dbReference>
<feature type="domain" description="Phosphotyrosine protein phosphatase I" evidence="4">
    <location>
        <begin position="49"/>
        <end position="190"/>
    </location>
</feature>
<dbReference type="PANTHER" id="PTHR11717:SF31">
    <property type="entry name" value="LOW MOLECULAR WEIGHT PROTEIN-TYROSINE-PHOSPHATASE ETP-RELATED"/>
    <property type="match status" value="1"/>
</dbReference>
<dbReference type="EMBL" id="AOJK01000069">
    <property type="protein sequence ID" value="ELZ40562.1"/>
    <property type="molecule type" value="Genomic_DNA"/>
</dbReference>
<evidence type="ECO:0000259" key="4">
    <source>
        <dbReference type="SMART" id="SM00226"/>
    </source>
</evidence>
<evidence type="ECO:0000256" key="1">
    <source>
        <dbReference type="ARBA" id="ARBA00011063"/>
    </source>
</evidence>
<dbReference type="AlphaFoldDB" id="M0E0V5"/>
<dbReference type="SUPFAM" id="SSF52788">
    <property type="entry name" value="Phosphotyrosine protein phosphatases I"/>
    <property type="match status" value="1"/>
</dbReference>
<evidence type="ECO:0000313" key="6">
    <source>
        <dbReference type="Proteomes" id="UP000011586"/>
    </source>
</evidence>
<dbReference type="PANTHER" id="PTHR11717">
    <property type="entry name" value="LOW MOLECULAR WEIGHT PROTEIN TYROSINE PHOSPHATASE"/>
    <property type="match status" value="1"/>
</dbReference>
<comment type="similarity">
    <text evidence="1">Belongs to the low molecular weight phosphotyrosine protein phosphatase family.</text>
</comment>
<accession>M0E0V5</accession>